<evidence type="ECO:0000313" key="1">
    <source>
        <dbReference type="EMBL" id="MBA2839561.1"/>
    </source>
</evidence>
<dbReference type="AlphaFoldDB" id="A0A7J9NGB9"/>
<proteinExistence type="predicted"/>
<evidence type="ECO:0000313" key="2">
    <source>
        <dbReference type="Proteomes" id="UP000563838"/>
    </source>
</evidence>
<dbReference type="EMBL" id="JACDUI010000001">
    <property type="protein sequence ID" value="MBA2839561.1"/>
    <property type="molecule type" value="Genomic_DNA"/>
</dbReference>
<gene>
    <name evidence="1" type="ORF">HNP87_000073</name>
</gene>
<sequence length="1030" mass="120598">MYQNTDKNEDLAALFDKYIESENYKDKTEAAKILGLLDEQALDERMQKIAILNSDPNIAVLLNLLSSIKVILLKYPKKAEKLLIHVYINTEFSNHLVKEFSRQIIDSINPKVIDNLVVHHNSKLYSKNNFEVAQALLVLGFVSMHSPRYLKNSLPELSMISLYSRSELLRILSQAILDEFENIPKSIIKDLKFLIESPDINENSINAENDLLKKLVILNLKNEINNDELSFILKYVDDEDYKIALLSAITIKKHQKLLKTLIHSKNELDVHSLISGKLYDSDEITAINAMLAFSYLTIGMNLEMDTKKCLKLIENPVKEYLTHENYLICFYGFEMMNSFVLLNNNELNLSIEKILENKDLGKLFGKNNLNYYSGTRLLVNLGRYDLLSPEKNMYFDEDLMIEYGELPKNMAIEQFKNLEKEFKNEDWLYRFEIGKKIGNLLYAFPSEINYKQELIQAILTDRVYLVRSIGAWILQIILERGFKIPEELIIESIACLDDPNMEIRQDCAIFYNKLIRKYPEILKNSEISSKLQGSLATKYFTDHFTVIRTICEDTLKMIPESKELIGYESKNLEEKFKTLEKALDHPELNKSVVIRLKVKLKSYIRSNDSENIIKILEFIEKQDLTEEYFDVFHELFKLKKDFEIANELLKRLKNKFSKVPKSREAIIYGNLNEMIISRRITAVNEIFEYILEDYVISERITRKIKEFVIYPQANPNITELSLKILEKINTEESKKIFKEKQELENYILENNFESEVVDVKNQTWQEIYFSLKYLLTQDYKTLNYVDLEFSDFMKFSILNSERNSLIITIILLDIVMANLKSGDNTLMYELGKYKKSVLDNIFKIIFNEKYPLLAYKGIECLKVIITKKTSWFEESVLNAENFEEYLPLISKLLDENEPQIQVEALETLAGMVKLNVKCTEHPEISKKVLGLINDDKKWIIFKKALEVIYSCNFEDNTEMLEKVSKQIIEYLKTSNDDSKLFLIKFFKIKGIDKIPDYLFDELKTFEKSSNPYVSSEIAELTQKRKMNMNY</sequence>
<dbReference type="InterPro" id="IPR016024">
    <property type="entry name" value="ARM-type_fold"/>
</dbReference>
<organism evidence="1 2">
    <name type="scientific">Methanococcus maripaludis</name>
    <name type="common">Methanococcus deltae</name>
    <dbReference type="NCBI Taxonomy" id="39152"/>
    <lineage>
        <taxon>Archaea</taxon>
        <taxon>Methanobacteriati</taxon>
        <taxon>Methanobacteriota</taxon>
        <taxon>Methanomada group</taxon>
        <taxon>Methanococci</taxon>
        <taxon>Methanococcales</taxon>
        <taxon>Methanococcaceae</taxon>
        <taxon>Methanococcus</taxon>
    </lineage>
</organism>
<comment type="caution">
    <text evidence="1">The sequence shown here is derived from an EMBL/GenBank/DDBJ whole genome shotgun (WGS) entry which is preliminary data.</text>
</comment>
<dbReference type="SUPFAM" id="SSF48371">
    <property type="entry name" value="ARM repeat"/>
    <property type="match status" value="1"/>
</dbReference>
<dbReference type="Proteomes" id="UP000563838">
    <property type="component" value="Unassembled WGS sequence"/>
</dbReference>
<name>A0A7J9NGB9_METMI</name>
<reference evidence="1 2" key="1">
    <citation type="submission" date="2020-07" db="EMBL/GenBank/DDBJ databases">
        <title>Genomic Encyclopedia of Type Strains, Phase IV (KMG-V): Genome sequencing to study the core and pangenomes of soil and plant-associated prokaryotes.</title>
        <authorList>
            <person name="Whitman W."/>
        </authorList>
    </citation>
    <scope>NUCLEOTIDE SEQUENCE [LARGE SCALE GENOMIC DNA]</scope>
    <source>
        <strain evidence="1 2">A4</strain>
    </source>
</reference>
<accession>A0A7J9NGB9</accession>
<dbReference type="RefSeq" id="WP_181487169.1">
    <property type="nucleotide sequence ID" value="NZ_JACDUI010000001.1"/>
</dbReference>
<protein>
    <submittedName>
        <fullName evidence="1">Uncharacterized protein</fullName>
    </submittedName>
</protein>